<dbReference type="HOGENOM" id="CLU_488100_0_0_9"/>
<name>B5Y6X3_COPPD</name>
<evidence type="ECO:0000313" key="2">
    <source>
        <dbReference type="EMBL" id="ACI17638.1"/>
    </source>
</evidence>
<organism evidence="2 3">
    <name type="scientific">Coprothermobacter proteolyticus (strain ATCC 35245 / DSM 5265 / OCM 4 / BT)</name>
    <dbReference type="NCBI Taxonomy" id="309798"/>
    <lineage>
        <taxon>Bacteria</taxon>
        <taxon>Pseudomonadati</taxon>
        <taxon>Coprothermobacterota</taxon>
        <taxon>Coprothermobacteria</taxon>
        <taxon>Coprothermobacterales</taxon>
        <taxon>Coprothermobacteraceae</taxon>
        <taxon>Coprothermobacter</taxon>
    </lineage>
</organism>
<protein>
    <submittedName>
        <fullName evidence="2">Uncharacterized protein</fullName>
    </submittedName>
</protein>
<dbReference type="eggNOG" id="COG1511">
    <property type="taxonomic scope" value="Bacteria"/>
</dbReference>
<reference evidence="2 3" key="2">
    <citation type="journal article" date="2014" name="Genome Announc.">
        <title>Complete Genome Sequence of Coprothermobacter proteolyticus DSM 5265.</title>
        <authorList>
            <person name="Alexiev A."/>
            <person name="Coil D.A."/>
            <person name="Badger J.H."/>
            <person name="Enticknap J."/>
            <person name="Ward N."/>
            <person name="Robb F.T."/>
            <person name="Eisen J.A."/>
        </authorList>
    </citation>
    <scope>NUCLEOTIDE SEQUENCE [LARGE SCALE GENOMIC DNA]</scope>
    <source>
        <strain evidence="3">ATCC 35245 / DSM 5265 / OCM 4 / BT</strain>
    </source>
</reference>
<evidence type="ECO:0000256" key="1">
    <source>
        <dbReference type="SAM" id="SignalP"/>
    </source>
</evidence>
<dbReference type="Proteomes" id="UP000001732">
    <property type="component" value="Chromosome"/>
</dbReference>
<feature type="signal peptide" evidence="1">
    <location>
        <begin position="1"/>
        <end position="24"/>
    </location>
</feature>
<keyword evidence="3" id="KW-1185">Reference proteome</keyword>
<proteinExistence type="predicted"/>
<reference evidence="3" key="1">
    <citation type="submission" date="2008-08" db="EMBL/GenBank/DDBJ databases">
        <title>The complete genome sequence of Coprothermobacter proteolyticus strain ATCC 5245 / DSM 5265 / BT.</title>
        <authorList>
            <person name="Dodson R.J."/>
            <person name="Durkin A.S."/>
            <person name="Wu M."/>
            <person name="Eisen J."/>
            <person name="Sutton G."/>
        </authorList>
    </citation>
    <scope>NUCLEOTIDE SEQUENCE [LARGE SCALE GENOMIC DNA]</scope>
    <source>
        <strain evidence="3">ATCC 35245 / DSM 5265 / OCM 4 / BT</strain>
    </source>
</reference>
<sequence length="558" mass="59598">MKSKKLIALTAIVALAFLPLNANAAPTVSDYENVYVIQNSEGEVKKVIAVDWLRVEGEGPFSILDPIDGGASPQILIGDATITHSDMGLTIQGQSSGVADVFYRTDLQKELPFSLKLNVLINGKAAKLSDLEQATGSVEIGVEFFNYYKQGDIYLPWLVNISVTLDGPSVKDVTVSSGNVNYVGSKAMATLMMQAVGEKTTATISYEAMKKSSPSLSISVVPTLMAIELPDMSNLKDMSKALEGIAKGIDGYSEALTKMANSVQTDLDLSSLENVTLLLDAYGQILSQMYQQLNPQQIAMLPKAAEGLIALEQPLQQTASALDQLGTLVSAYTELASQSLAINQQVSNALTMQPELPGKEQLLQLMGQQQLLLQAMTQGATLPTGFIPPLSTLKQSLTQLSQGSRQMAQALQQTASQMGMLKDLSNGLLAMRNTLGIMVNGGTVQGKQLPPIAQVSSQLKTGISTMQRELSQGMLDLKTALNTLVKGGTINGQTIPPMSELSKGLREISKGANQAYETFSSQSQNLDKAKELADSYNSFSGLPTGATGKVMFIIKIED</sequence>
<gene>
    <name evidence="2" type="ordered locus">COPRO5265_0150</name>
</gene>
<dbReference type="EMBL" id="CP001145">
    <property type="protein sequence ID" value="ACI17638.1"/>
    <property type="molecule type" value="Genomic_DNA"/>
</dbReference>
<dbReference type="STRING" id="309798.COPRO5265_0150"/>
<keyword evidence="1" id="KW-0732">Signal</keyword>
<dbReference type="AlphaFoldDB" id="B5Y6X3"/>
<evidence type="ECO:0000313" key="3">
    <source>
        <dbReference type="Proteomes" id="UP000001732"/>
    </source>
</evidence>
<dbReference type="RefSeq" id="WP_012544290.1">
    <property type="nucleotide sequence ID" value="NC_011295.1"/>
</dbReference>
<feature type="chain" id="PRO_5002841212" evidence="1">
    <location>
        <begin position="25"/>
        <end position="558"/>
    </location>
</feature>
<dbReference type="OrthoDB" id="9815841at2"/>
<accession>B5Y6X3</accession>
<dbReference type="KEGG" id="cpo:COPRO5265_0150"/>